<dbReference type="InterPro" id="IPR002347">
    <property type="entry name" value="SDR_fam"/>
</dbReference>
<dbReference type="GO" id="GO:0005739">
    <property type="term" value="C:mitochondrion"/>
    <property type="evidence" value="ECO:0007669"/>
    <property type="project" value="TreeGrafter"/>
</dbReference>
<dbReference type="STRING" id="294750.A0A095CDI1"/>
<evidence type="ECO:0000313" key="2">
    <source>
        <dbReference type="EMBL" id="KGB77559.2"/>
    </source>
</evidence>
<dbReference type="GO" id="GO:0008670">
    <property type="term" value="F:2,4-dienoyl-CoA reductase (NADPH) activity"/>
    <property type="evidence" value="ECO:0007669"/>
    <property type="project" value="TreeGrafter"/>
</dbReference>
<evidence type="ECO:0000313" key="3">
    <source>
        <dbReference type="Proteomes" id="UP000029445"/>
    </source>
</evidence>
<name>A0A095CDI1_CRYD2</name>
<keyword evidence="1" id="KW-0560">Oxidoreductase</keyword>
<accession>A0A095CDI1</accession>
<sequence length="283" mass="30676">MKIEGKSFVITGGLGSIGGATAKIIAEKGGYPIVFDILSPKDGEKRIKELPNSERYVYQQTDIADRAKMEQAIQEALKKVPKGSLAGGVHCAAINPGMPWGPKMADKLDDFEKVMKVNAYGTFCVDAVVADAINSQYPPLDPFHDRVEEERGCIVNISSIVAFDTPARCLTYGPSKTTVLGITNAAADFLAPTGIRVNSIAPALVYSAILNNGGRGDYFKEEMNAHSMFPRRMTNASEIGDAIIFLIENSMMNAFHLKVDAGWRNVSSWACGRDPRKLSGLIE</sequence>
<reference evidence="2 3" key="2">
    <citation type="journal article" date="2018" name="Proc. Natl. Acad. Sci.">
        <title>RNAi is a critical determinant of centromere evolution in closely related fungi.</title>
        <authorList>
            <person name="Yadav V."/>
            <person name="Sun S."/>
            <person name="Billmyre R.B."/>
            <person name="Thimmappa B.C."/>
            <person name="Shea T."/>
            <person name="Lintner R."/>
            <person name="Bakkeren G."/>
            <person name="Cuomo C.A."/>
            <person name="Heitman J."/>
            <person name="Sanyal K."/>
        </authorList>
    </citation>
    <scope>NUCLEOTIDE SEQUENCE [LARGE SCALE GENOMIC DNA]</scope>
    <source>
        <strain evidence="2 3">R265</strain>
    </source>
</reference>
<dbReference type="HOGENOM" id="CLU_010194_42_2_1"/>
<dbReference type="Gene3D" id="3.40.50.720">
    <property type="entry name" value="NAD(P)-binding Rossmann-like Domain"/>
    <property type="match status" value="1"/>
</dbReference>
<dbReference type="OMA" id="WAQRTIG"/>
<dbReference type="RefSeq" id="XP_062883367.1">
    <property type="nucleotide sequence ID" value="XM_063027412.1"/>
</dbReference>
<gene>
    <name evidence="2" type="ORF">CNBG_3397</name>
</gene>
<dbReference type="GO" id="GO:0006635">
    <property type="term" value="P:fatty acid beta-oxidation"/>
    <property type="evidence" value="ECO:0007669"/>
    <property type="project" value="TreeGrafter"/>
</dbReference>
<dbReference type="AlphaFoldDB" id="A0A095CDI1"/>
<proteinExistence type="predicted"/>
<protein>
    <recommendedName>
        <fullName evidence="4">3-hydroxyacyl-CoA dehydrogenase</fullName>
    </recommendedName>
</protein>
<dbReference type="PANTHER" id="PTHR43658:SF8">
    <property type="entry name" value="17-BETA-HYDROXYSTEROID DEHYDROGENASE 14-RELATED"/>
    <property type="match status" value="1"/>
</dbReference>
<dbReference type="Pfam" id="PF13561">
    <property type="entry name" value="adh_short_C2"/>
    <property type="match status" value="1"/>
</dbReference>
<dbReference type="GeneID" id="88179687"/>
<dbReference type="KEGG" id="cdeu:CNBG_3397"/>
<dbReference type="EMBL" id="CP025759">
    <property type="protein sequence ID" value="KGB77559.2"/>
    <property type="molecule type" value="Genomic_DNA"/>
</dbReference>
<dbReference type="OrthoDB" id="1274115at2759"/>
<dbReference type="Proteomes" id="UP000029445">
    <property type="component" value="Chromosome 1"/>
</dbReference>
<evidence type="ECO:0008006" key="4">
    <source>
        <dbReference type="Google" id="ProtNLM"/>
    </source>
</evidence>
<evidence type="ECO:0000256" key="1">
    <source>
        <dbReference type="ARBA" id="ARBA00023002"/>
    </source>
</evidence>
<dbReference type="InterPro" id="IPR036291">
    <property type="entry name" value="NAD(P)-bd_dom_sf"/>
</dbReference>
<dbReference type="SUPFAM" id="SSF51735">
    <property type="entry name" value="NAD(P)-binding Rossmann-fold domains"/>
    <property type="match status" value="1"/>
</dbReference>
<dbReference type="PANTHER" id="PTHR43658">
    <property type="entry name" value="SHORT-CHAIN DEHYDROGENASE/REDUCTASE"/>
    <property type="match status" value="1"/>
</dbReference>
<keyword evidence="3" id="KW-1185">Reference proteome</keyword>
<dbReference type="PRINTS" id="PR00081">
    <property type="entry name" value="GDHRDH"/>
</dbReference>
<reference evidence="2 3" key="1">
    <citation type="journal article" date="2011" name="MBio">
        <title>Genome variation in Cryptococcus gattii, an emerging pathogen of immunocompetent hosts.</title>
        <authorList>
            <person name="D'Souza C.A."/>
            <person name="Kronstad J.W."/>
            <person name="Taylor G."/>
            <person name="Warren R."/>
            <person name="Yuen M."/>
            <person name="Hu G."/>
            <person name="Jung W.H."/>
            <person name="Sham A."/>
            <person name="Kidd S.E."/>
            <person name="Tangen K."/>
            <person name="Lee N."/>
            <person name="Zeilmaker T."/>
            <person name="Sawkins J."/>
            <person name="McVicker G."/>
            <person name="Shah S."/>
            <person name="Gnerre S."/>
            <person name="Griggs A."/>
            <person name="Zeng Q."/>
            <person name="Bartlett K."/>
            <person name="Li W."/>
            <person name="Wang X."/>
            <person name="Heitman J."/>
            <person name="Stajich J.E."/>
            <person name="Fraser J.A."/>
            <person name="Meyer W."/>
            <person name="Carter D."/>
            <person name="Schein J."/>
            <person name="Krzywinski M."/>
            <person name="Kwon-Chung K.J."/>
            <person name="Varma A."/>
            <person name="Wang J."/>
            <person name="Brunham R."/>
            <person name="Fyfe M."/>
            <person name="Ouellette B.F."/>
            <person name="Siddiqui A."/>
            <person name="Marra M."/>
            <person name="Jones S."/>
            <person name="Holt R."/>
            <person name="Birren B.W."/>
            <person name="Galagan J.E."/>
            <person name="Cuomo C.A."/>
        </authorList>
    </citation>
    <scope>NUCLEOTIDE SEQUENCE [LARGE SCALE GENOMIC DNA]</scope>
    <source>
        <strain evidence="2 3">R265</strain>
    </source>
</reference>
<dbReference type="VEuPathDB" id="FungiDB:CNBG_3397"/>
<organism evidence="2 3">
    <name type="scientific">Cryptococcus deuterogattii (strain R265)</name>
    <name type="common">Cryptococcus gattii VGII (strain R265)</name>
    <dbReference type="NCBI Taxonomy" id="294750"/>
    <lineage>
        <taxon>Eukaryota</taxon>
        <taxon>Fungi</taxon>
        <taxon>Dikarya</taxon>
        <taxon>Basidiomycota</taxon>
        <taxon>Agaricomycotina</taxon>
        <taxon>Tremellomycetes</taxon>
        <taxon>Tremellales</taxon>
        <taxon>Cryptococcaceae</taxon>
        <taxon>Cryptococcus</taxon>
        <taxon>Cryptococcus gattii species complex</taxon>
    </lineage>
</organism>